<dbReference type="eggNOG" id="COG2068">
    <property type="taxonomic scope" value="Bacteria"/>
</dbReference>
<accession>S9QHQ8</accession>
<dbReference type="AlphaFoldDB" id="S9QHQ8"/>
<proteinExistence type="predicted"/>
<keyword evidence="3" id="KW-0808">Transferase</keyword>
<feature type="domain" description="MobA-like NTP transferase" evidence="2">
    <location>
        <begin position="1"/>
        <end position="151"/>
    </location>
</feature>
<evidence type="ECO:0000256" key="1">
    <source>
        <dbReference type="ARBA" id="ARBA00022842"/>
    </source>
</evidence>
<dbReference type="PANTHER" id="PTHR43777">
    <property type="entry name" value="MOLYBDENUM COFACTOR CYTIDYLYLTRANSFERASE"/>
    <property type="match status" value="1"/>
</dbReference>
<keyword evidence="4" id="KW-1185">Reference proteome</keyword>
<evidence type="ECO:0000259" key="2">
    <source>
        <dbReference type="Pfam" id="PF12804"/>
    </source>
</evidence>
<dbReference type="Pfam" id="PF12804">
    <property type="entry name" value="NTP_transf_3"/>
    <property type="match status" value="1"/>
</dbReference>
<dbReference type="SUPFAM" id="SSF53448">
    <property type="entry name" value="Nucleotide-diphospho-sugar transferases"/>
    <property type="match status" value="1"/>
</dbReference>
<comment type="caution">
    <text evidence="3">The sequence shown here is derived from an EMBL/GenBank/DDBJ whole genome shotgun (WGS) entry which is preliminary data.</text>
</comment>
<dbReference type="Proteomes" id="UP000015351">
    <property type="component" value="Unassembled WGS sequence"/>
</dbReference>
<gene>
    <name evidence="3" type="ORF">thalar_01896</name>
</gene>
<dbReference type="Gene3D" id="3.90.550.10">
    <property type="entry name" value="Spore Coat Polysaccharide Biosynthesis Protein SpsA, Chain A"/>
    <property type="match status" value="1"/>
</dbReference>
<name>S9QHQ8_9RHOB</name>
<dbReference type="HOGENOM" id="CLU_061980_4_0_5"/>
<dbReference type="InterPro" id="IPR029044">
    <property type="entry name" value="Nucleotide-diphossugar_trans"/>
</dbReference>
<dbReference type="InterPro" id="IPR025877">
    <property type="entry name" value="MobA-like_NTP_Trfase"/>
</dbReference>
<organism evidence="3 4">
    <name type="scientific">Litoreibacter arenae DSM 19593</name>
    <dbReference type="NCBI Taxonomy" id="1123360"/>
    <lineage>
        <taxon>Bacteria</taxon>
        <taxon>Pseudomonadati</taxon>
        <taxon>Pseudomonadota</taxon>
        <taxon>Alphaproteobacteria</taxon>
        <taxon>Rhodobacterales</taxon>
        <taxon>Roseobacteraceae</taxon>
        <taxon>Litoreibacter</taxon>
    </lineage>
</organism>
<protein>
    <submittedName>
        <fullName evidence="3">CTP:molybdopterin cytidylyltransferase</fullName>
    </submittedName>
</protein>
<evidence type="ECO:0000313" key="4">
    <source>
        <dbReference type="Proteomes" id="UP000015351"/>
    </source>
</evidence>
<keyword evidence="3" id="KW-0548">Nucleotidyltransferase</keyword>
<evidence type="ECO:0000313" key="3">
    <source>
        <dbReference type="EMBL" id="EPX79078.1"/>
    </source>
</evidence>
<dbReference type="GO" id="GO:0016779">
    <property type="term" value="F:nucleotidyltransferase activity"/>
    <property type="evidence" value="ECO:0007669"/>
    <property type="project" value="UniProtKB-KW"/>
</dbReference>
<dbReference type="EMBL" id="AONI01000010">
    <property type="protein sequence ID" value="EPX79078.1"/>
    <property type="molecule type" value="Genomic_DNA"/>
</dbReference>
<dbReference type="CDD" id="cd04182">
    <property type="entry name" value="GT_2_like_f"/>
    <property type="match status" value="1"/>
</dbReference>
<keyword evidence="1" id="KW-0460">Magnesium</keyword>
<sequence>MGGRDKLLEDIDGVPLLRDRAITCLNAAVDAVRVVLPPDRLEHRQALSGLNVEIVVNEASGLGLSHSLNVGLHGLTADAALIVLADMPDLTTTHLDKVVAAAKAHPLAKALRGSDHSGKAGHPVMIRKALFSEMAQLEGDTGAQPVLRRHKAETVLVPIGPAALRDLDTPEDWAEWRARR</sequence>
<reference evidence="4" key="1">
    <citation type="journal article" date="2013" name="Stand. Genomic Sci.">
        <title>Genome sequence of the Litoreibacter arenae type strain (DSM 19593(T)), a member of the Roseobacter clade isolated from sea sand.</title>
        <authorList>
            <person name="Riedel T."/>
            <person name="Fiebig A."/>
            <person name="Petersen J."/>
            <person name="Gronow S."/>
            <person name="Kyrpides N.C."/>
            <person name="Goker M."/>
            <person name="Klenk H.P."/>
        </authorList>
    </citation>
    <scope>NUCLEOTIDE SEQUENCE [LARGE SCALE GENOMIC DNA]</scope>
    <source>
        <strain evidence="4">DSM 19593</strain>
    </source>
</reference>
<dbReference type="STRING" id="1123360.thalar_01896"/>
<dbReference type="PANTHER" id="PTHR43777:SF1">
    <property type="entry name" value="MOLYBDENUM COFACTOR CYTIDYLYLTRANSFERASE"/>
    <property type="match status" value="1"/>
</dbReference>